<name>A0A6G4WIQ2_9HYPH</name>
<gene>
    <name evidence="1" type="ORF">G6N73_23090</name>
</gene>
<comment type="caution">
    <text evidence="1">The sequence shown here is derived from an EMBL/GenBank/DDBJ whole genome shotgun (WGS) entry which is preliminary data.</text>
</comment>
<keyword evidence="2" id="KW-1185">Reference proteome</keyword>
<dbReference type="AlphaFoldDB" id="A0A6G4WIQ2"/>
<dbReference type="RefSeq" id="WP_165031919.1">
    <property type="nucleotide sequence ID" value="NZ_JAAKZF010000042.1"/>
</dbReference>
<protein>
    <submittedName>
        <fullName evidence="1">Uncharacterized protein</fullName>
    </submittedName>
</protein>
<sequence length="112" mass="13064">MMSNWILKKLGLLSATNPLESNIRYCNYARAHGRTAAEQFTYDKNALRYRPMGPFMDWKFDRCVEFLKEYAISAEGIEDAIDGGSVMNIEAYIHGNERFDAWLTKWVDERTK</sequence>
<dbReference type="EMBL" id="JAAKZF010000042">
    <property type="protein sequence ID" value="NGO54000.1"/>
    <property type="molecule type" value="Genomic_DNA"/>
</dbReference>
<reference evidence="1 2" key="1">
    <citation type="submission" date="2020-02" db="EMBL/GenBank/DDBJ databases">
        <title>Genome sequence of strain CCNWXJ40-4.</title>
        <authorList>
            <person name="Gao J."/>
            <person name="Sun J."/>
        </authorList>
    </citation>
    <scope>NUCLEOTIDE SEQUENCE [LARGE SCALE GENOMIC DNA]</scope>
    <source>
        <strain evidence="1 2">CCNWXJ 40-4</strain>
    </source>
</reference>
<proteinExistence type="predicted"/>
<accession>A0A6G4WIQ2</accession>
<evidence type="ECO:0000313" key="1">
    <source>
        <dbReference type="EMBL" id="NGO54000.1"/>
    </source>
</evidence>
<dbReference type="Proteomes" id="UP001642900">
    <property type="component" value="Unassembled WGS sequence"/>
</dbReference>
<organism evidence="1 2">
    <name type="scientific">Allomesorhizobium camelthorni</name>
    <dbReference type="NCBI Taxonomy" id="475069"/>
    <lineage>
        <taxon>Bacteria</taxon>
        <taxon>Pseudomonadati</taxon>
        <taxon>Pseudomonadota</taxon>
        <taxon>Alphaproteobacteria</taxon>
        <taxon>Hyphomicrobiales</taxon>
        <taxon>Phyllobacteriaceae</taxon>
        <taxon>Allomesorhizobium</taxon>
    </lineage>
</organism>
<evidence type="ECO:0000313" key="2">
    <source>
        <dbReference type="Proteomes" id="UP001642900"/>
    </source>
</evidence>